<gene>
    <name evidence="2" type="ORF">WJX64_16775</name>
</gene>
<feature type="transmembrane region" description="Helical" evidence="1">
    <location>
        <begin position="174"/>
        <end position="194"/>
    </location>
</feature>
<proteinExistence type="predicted"/>
<feature type="transmembrane region" description="Helical" evidence="1">
    <location>
        <begin position="346"/>
        <end position="365"/>
    </location>
</feature>
<feature type="transmembrane region" description="Helical" evidence="1">
    <location>
        <begin position="89"/>
        <end position="109"/>
    </location>
</feature>
<reference evidence="2 3" key="1">
    <citation type="submission" date="2024-03" db="EMBL/GenBank/DDBJ databases">
        <title>YIM 134122 draft genome.</title>
        <authorList>
            <person name="Zuo S."/>
            <person name="Xiong L."/>
        </authorList>
    </citation>
    <scope>NUCLEOTIDE SEQUENCE [LARGE SCALE GENOMIC DNA]</scope>
    <source>
        <strain evidence="2 3">YIM 134122</strain>
    </source>
</reference>
<evidence type="ECO:0000313" key="3">
    <source>
        <dbReference type="Proteomes" id="UP001425155"/>
    </source>
</evidence>
<keyword evidence="1" id="KW-0812">Transmembrane</keyword>
<keyword evidence="1" id="KW-0472">Membrane</keyword>
<name>A0ABU9WBK6_9MICO</name>
<dbReference type="EMBL" id="JBCLVG010000003">
    <property type="protein sequence ID" value="MEN1948214.1"/>
    <property type="molecule type" value="Genomic_DNA"/>
</dbReference>
<dbReference type="PANTHER" id="PTHR36840">
    <property type="entry name" value="BLL5714 PROTEIN"/>
    <property type="match status" value="1"/>
</dbReference>
<dbReference type="PANTHER" id="PTHR36840:SF1">
    <property type="entry name" value="BLL5714 PROTEIN"/>
    <property type="match status" value="1"/>
</dbReference>
<feature type="transmembrane region" description="Helical" evidence="1">
    <location>
        <begin position="320"/>
        <end position="339"/>
    </location>
</feature>
<feature type="transmembrane region" description="Helical" evidence="1">
    <location>
        <begin position="283"/>
        <end position="305"/>
    </location>
</feature>
<comment type="caution">
    <text evidence="2">The sequence shown here is derived from an EMBL/GenBank/DDBJ whole genome shotgun (WGS) entry which is preliminary data.</text>
</comment>
<feature type="transmembrane region" description="Helical" evidence="1">
    <location>
        <begin position="215"/>
        <end position="238"/>
    </location>
</feature>
<feature type="transmembrane region" description="Helical" evidence="1">
    <location>
        <begin position="55"/>
        <end position="77"/>
    </location>
</feature>
<feature type="transmembrane region" description="Helical" evidence="1">
    <location>
        <begin position="115"/>
        <end position="137"/>
    </location>
</feature>
<feature type="transmembrane region" description="Helical" evidence="1">
    <location>
        <begin position="25"/>
        <end position="43"/>
    </location>
</feature>
<keyword evidence="3" id="KW-1185">Reference proteome</keyword>
<organism evidence="2 3">
    <name type="scientific">Leifsonia stereocauli</name>
    <dbReference type="NCBI Taxonomy" id="3134136"/>
    <lineage>
        <taxon>Bacteria</taxon>
        <taxon>Bacillati</taxon>
        <taxon>Actinomycetota</taxon>
        <taxon>Actinomycetes</taxon>
        <taxon>Micrococcales</taxon>
        <taxon>Microbacteriaceae</taxon>
        <taxon>Leifsonia</taxon>
    </lineage>
</organism>
<feature type="transmembrane region" description="Helical" evidence="1">
    <location>
        <begin position="149"/>
        <end position="168"/>
    </location>
</feature>
<evidence type="ECO:0000313" key="2">
    <source>
        <dbReference type="EMBL" id="MEN1948214.1"/>
    </source>
</evidence>
<dbReference type="InterPro" id="IPR010640">
    <property type="entry name" value="Low_temperature_requirement_A"/>
</dbReference>
<keyword evidence="1" id="KW-1133">Transmembrane helix</keyword>
<feature type="transmembrane region" description="Helical" evidence="1">
    <location>
        <begin position="244"/>
        <end position="263"/>
    </location>
</feature>
<dbReference type="RefSeq" id="WP_342116321.1">
    <property type="nucleotide sequence ID" value="NZ_JBCAUN010000003.1"/>
</dbReference>
<accession>A0ABU9WBK6</accession>
<evidence type="ECO:0000256" key="1">
    <source>
        <dbReference type="SAM" id="Phobius"/>
    </source>
</evidence>
<sequence length="406" mass="43793">METVDDRAAGPGVLRPEDGEAAHRVAFIEVFFDVVFIFAFTQLSKLFLAEPSPVGLVETVVLTAAIWWIWVDTTWVTNWLNPEKWPVRALLLVLMALGLTLSSSLPHAFDSDVGGVVFAVGIVLIGLVRTGFAIVAFRIHRPDNARNFVRILVWTCAAGLLWLLGGFGPADARVWIWAAALALAFLGPLIRFRVPGLGGTAAETWDVSGEHMNERVGLFFIIAIGESIIVTGTVFAGVKLSPDAIGGYVAAFLGSVLLWMLYFNHGERGGRERMEEASRTGIVARNAYTIVPVVMVIGVVLTAVADEFVILHPHEMEHPSTAWLICGGPAVYVLGNLLFKRSVGMPWLASHLVAILALIVLGVVGAGITPVSLSFAVNGVLALVVLADEWSYRSGLRRAVESAAHR</sequence>
<dbReference type="Proteomes" id="UP001425155">
    <property type="component" value="Unassembled WGS sequence"/>
</dbReference>
<dbReference type="Pfam" id="PF06772">
    <property type="entry name" value="LtrA"/>
    <property type="match status" value="1"/>
</dbReference>
<protein>
    <submittedName>
        <fullName evidence="2">Low temperature requirement protein A</fullName>
    </submittedName>
</protein>